<gene>
    <name evidence="1" type="ORF">MYCGRDRAFT_29504</name>
</gene>
<accession>F9XGE7</accession>
<dbReference type="InParanoid" id="F9XGE7"/>
<dbReference type="GeneID" id="13401135"/>
<feature type="non-terminal residue" evidence="1">
    <location>
        <position position="94"/>
    </location>
</feature>
<dbReference type="EMBL" id="CM001202">
    <property type="protein sequence ID" value="EGP86279.1"/>
    <property type="molecule type" value="Genomic_DNA"/>
</dbReference>
<dbReference type="KEGG" id="ztr:MYCGRDRAFT_29504"/>
<keyword evidence="2" id="KW-1185">Reference proteome</keyword>
<evidence type="ECO:0000313" key="1">
    <source>
        <dbReference type="EMBL" id="EGP86279.1"/>
    </source>
</evidence>
<dbReference type="STRING" id="336722.F9XGE7"/>
<dbReference type="Proteomes" id="UP000008062">
    <property type="component" value="Chromosome 7"/>
</dbReference>
<proteinExistence type="predicted"/>
<protein>
    <submittedName>
        <fullName evidence="1">Uncharacterized protein</fullName>
    </submittedName>
</protein>
<dbReference type="PANTHER" id="PTHR38795">
    <property type="entry name" value="DUF6604 DOMAIN-CONTAINING PROTEIN"/>
    <property type="match status" value="1"/>
</dbReference>
<dbReference type="PANTHER" id="PTHR38795:SF1">
    <property type="entry name" value="DUF6604 DOMAIN-CONTAINING PROTEIN"/>
    <property type="match status" value="1"/>
</dbReference>
<dbReference type="OrthoDB" id="5238236at2759"/>
<sequence length="94" mass="10504">KHYLLQRDPLWCGLLLYNFRMVAYECSTILASRGVSILPVAHLYKRLRQSQHLPTQWPDMDHVISAQGANHLFVGGLPSSSDGCAKRLALALGM</sequence>
<reference evidence="1 2" key="1">
    <citation type="journal article" date="2011" name="PLoS Genet.">
        <title>Finished genome of the fungal wheat pathogen Mycosphaerella graminicola reveals dispensome structure, chromosome plasticity, and stealth pathogenesis.</title>
        <authorList>
            <person name="Goodwin S.B."/>
            <person name="Ben M'barek S."/>
            <person name="Dhillon B."/>
            <person name="Wittenberg A.H.J."/>
            <person name="Crane C.F."/>
            <person name="Hane J.K."/>
            <person name="Foster A.J."/>
            <person name="Van der Lee T.A.J."/>
            <person name="Grimwood J."/>
            <person name="Aerts A."/>
            <person name="Antoniw J."/>
            <person name="Bailey A."/>
            <person name="Bluhm B."/>
            <person name="Bowler J."/>
            <person name="Bristow J."/>
            <person name="van der Burgt A."/>
            <person name="Canto-Canche B."/>
            <person name="Churchill A.C.L."/>
            <person name="Conde-Ferraez L."/>
            <person name="Cools H.J."/>
            <person name="Coutinho P.M."/>
            <person name="Csukai M."/>
            <person name="Dehal P."/>
            <person name="De Wit P."/>
            <person name="Donzelli B."/>
            <person name="van de Geest H.C."/>
            <person name="van Ham R.C.H.J."/>
            <person name="Hammond-Kosack K.E."/>
            <person name="Henrissat B."/>
            <person name="Kilian A."/>
            <person name="Kobayashi A.K."/>
            <person name="Koopmann E."/>
            <person name="Kourmpetis Y."/>
            <person name="Kuzniar A."/>
            <person name="Lindquist E."/>
            <person name="Lombard V."/>
            <person name="Maliepaard C."/>
            <person name="Martins N."/>
            <person name="Mehrabi R."/>
            <person name="Nap J.P.H."/>
            <person name="Ponomarenko A."/>
            <person name="Rudd J.J."/>
            <person name="Salamov A."/>
            <person name="Schmutz J."/>
            <person name="Schouten H.J."/>
            <person name="Shapiro H."/>
            <person name="Stergiopoulos I."/>
            <person name="Torriani S.F.F."/>
            <person name="Tu H."/>
            <person name="de Vries R.P."/>
            <person name="Waalwijk C."/>
            <person name="Ware S.B."/>
            <person name="Wiebenga A."/>
            <person name="Zwiers L.-H."/>
            <person name="Oliver R.P."/>
            <person name="Grigoriev I.V."/>
            <person name="Kema G.H.J."/>
        </authorList>
    </citation>
    <scope>NUCLEOTIDE SEQUENCE [LARGE SCALE GENOMIC DNA]</scope>
    <source>
        <strain evidence="2">CBS 115943 / IPO323</strain>
    </source>
</reference>
<dbReference type="OMA" id="EIHGESH"/>
<evidence type="ECO:0000313" key="2">
    <source>
        <dbReference type="Proteomes" id="UP000008062"/>
    </source>
</evidence>
<dbReference type="HOGENOM" id="CLU_2392093_0_0_1"/>
<organism evidence="1 2">
    <name type="scientific">Zymoseptoria tritici (strain CBS 115943 / IPO323)</name>
    <name type="common">Speckled leaf blotch fungus</name>
    <name type="synonym">Septoria tritici</name>
    <dbReference type="NCBI Taxonomy" id="336722"/>
    <lineage>
        <taxon>Eukaryota</taxon>
        <taxon>Fungi</taxon>
        <taxon>Dikarya</taxon>
        <taxon>Ascomycota</taxon>
        <taxon>Pezizomycotina</taxon>
        <taxon>Dothideomycetes</taxon>
        <taxon>Dothideomycetidae</taxon>
        <taxon>Mycosphaerellales</taxon>
        <taxon>Mycosphaerellaceae</taxon>
        <taxon>Zymoseptoria</taxon>
    </lineage>
</organism>
<feature type="non-terminal residue" evidence="1">
    <location>
        <position position="1"/>
    </location>
</feature>
<name>F9XGE7_ZYMTI</name>
<dbReference type="AlphaFoldDB" id="F9XGE7"/>
<dbReference type="RefSeq" id="XP_003851303.1">
    <property type="nucleotide sequence ID" value="XM_003851255.1"/>
</dbReference>